<dbReference type="PROSITE" id="PS50089">
    <property type="entry name" value="ZF_RING_2"/>
    <property type="match status" value="1"/>
</dbReference>
<evidence type="ECO:0000256" key="4">
    <source>
        <dbReference type="ARBA" id="ARBA00022771"/>
    </source>
</evidence>
<accession>A0A5J5AQC3</accession>
<dbReference type="EMBL" id="CM018043">
    <property type="protein sequence ID" value="KAA8531986.1"/>
    <property type="molecule type" value="Genomic_DNA"/>
</dbReference>
<evidence type="ECO:0000313" key="13">
    <source>
        <dbReference type="Proteomes" id="UP000325577"/>
    </source>
</evidence>
<protein>
    <recommendedName>
        <fullName evidence="11">RING-type domain-containing protein</fullName>
    </recommendedName>
</protein>
<keyword evidence="2 10" id="KW-0812">Transmembrane</keyword>
<dbReference type="OrthoDB" id="8062037at2759"/>
<keyword evidence="13" id="KW-1185">Reference proteome</keyword>
<dbReference type="InterPro" id="IPR001841">
    <property type="entry name" value="Znf_RING"/>
</dbReference>
<evidence type="ECO:0000256" key="10">
    <source>
        <dbReference type="SAM" id="Phobius"/>
    </source>
</evidence>
<evidence type="ECO:0000256" key="6">
    <source>
        <dbReference type="ARBA" id="ARBA00022989"/>
    </source>
</evidence>
<keyword evidence="6 10" id="KW-1133">Transmembrane helix</keyword>
<dbReference type="PANTHER" id="PTHR47168">
    <property type="entry name" value="RING ZINC FINGER DOMAIN SUPERFAMILY PROTEIN-RELATED"/>
    <property type="match status" value="1"/>
</dbReference>
<evidence type="ECO:0000256" key="5">
    <source>
        <dbReference type="ARBA" id="ARBA00022833"/>
    </source>
</evidence>
<evidence type="ECO:0000313" key="12">
    <source>
        <dbReference type="EMBL" id="KAA8531986.1"/>
    </source>
</evidence>
<evidence type="ECO:0000256" key="3">
    <source>
        <dbReference type="ARBA" id="ARBA00022723"/>
    </source>
</evidence>
<dbReference type="Gene3D" id="3.30.40.10">
    <property type="entry name" value="Zinc/RING finger domain, C3HC4 (zinc finger)"/>
    <property type="match status" value="1"/>
</dbReference>
<comment type="subcellular location">
    <subcellularLocation>
        <location evidence="1">Membrane</location>
        <topology evidence="1">Single-pass membrane protein</topology>
    </subcellularLocation>
</comment>
<dbReference type="InterPro" id="IPR013083">
    <property type="entry name" value="Znf_RING/FYVE/PHD"/>
</dbReference>
<evidence type="ECO:0000256" key="9">
    <source>
        <dbReference type="PROSITE-ProRule" id="PRU00175"/>
    </source>
</evidence>
<keyword evidence="7 10" id="KW-0472">Membrane</keyword>
<keyword evidence="4 9" id="KW-0863">Zinc-finger</keyword>
<dbReference type="GO" id="GO:0008270">
    <property type="term" value="F:zinc ion binding"/>
    <property type="evidence" value="ECO:0007669"/>
    <property type="project" value="UniProtKB-KW"/>
</dbReference>
<feature type="transmembrane region" description="Helical" evidence="10">
    <location>
        <begin position="69"/>
        <end position="89"/>
    </location>
</feature>
<organism evidence="12 13">
    <name type="scientific">Nyssa sinensis</name>
    <dbReference type="NCBI Taxonomy" id="561372"/>
    <lineage>
        <taxon>Eukaryota</taxon>
        <taxon>Viridiplantae</taxon>
        <taxon>Streptophyta</taxon>
        <taxon>Embryophyta</taxon>
        <taxon>Tracheophyta</taxon>
        <taxon>Spermatophyta</taxon>
        <taxon>Magnoliopsida</taxon>
        <taxon>eudicotyledons</taxon>
        <taxon>Gunneridae</taxon>
        <taxon>Pentapetalae</taxon>
        <taxon>asterids</taxon>
        <taxon>Cornales</taxon>
        <taxon>Nyssaceae</taxon>
        <taxon>Nyssa</taxon>
    </lineage>
</organism>
<keyword evidence="8" id="KW-1015">Disulfide bond</keyword>
<evidence type="ECO:0000259" key="11">
    <source>
        <dbReference type="PROSITE" id="PS50089"/>
    </source>
</evidence>
<feature type="domain" description="RING-type" evidence="11">
    <location>
        <begin position="130"/>
        <end position="172"/>
    </location>
</feature>
<dbReference type="Pfam" id="PF13639">
    <property type="entry name" value="zf-RING_2"/>
    <property type="match status" value="1"/>
</dbReference>
<evidence type="ECO:0000256" key="2">
    <source>
        <dbReference type="ARBA" id="ARBA00022692"/>
    </source>
</evidence>
<reference evidence="12 13" key="1">
    <citation type="submission" date="2019-09" db="EMBL/GenBank/DDBJ databases">
        <title>A chromosome-level genome assembly of the Chinese tupelo Nyssa sinensis.</title>
        <authorList>
            <person name="Yang X."/>
            <person name="Kang M."/>
            <person name="Yang Y."/>
            <person name="Xiong H."/>
            <person name="Wang M."/>
            <person name="Zhang Z."/>
            <person name="Wang Z."/>
            <person name="Wu H."/>
            <person name="Ma T."/>
            <person name="Liu J."/>
            <person name="Xi Z."/>
        </authorList>
    </citation>
    <scope>NUCLEOTIDE SEQUENCE [LARGE SCALE GENOMIC DNA]</scope>
    <source>
        <strain evidence="12">J267</strain>
        <tissue evidence="12">Leaf</tissue>
    </source>
</reference>
<keyword evidence="5" id="KW-0862">Zinc</keyword>
<evidence type="ECO:0000256" key="1">
    <source>
        <dbReference type="ARBA" id="ARBA00004167"/>
    </source>
</evidence>
<evidence type="ECO:0000256" key="8">
    <source>
        <dbReference type="ARBA" id="ARBA00023157"/>
    </source>
</evidence>
<evidence type="ECO:0000256" key="7">
    <source>
        <dbReference type="ARBA" id="ARBA00023136"/>
    </source>
</evidence>
<proteinExistence type="predicted"/>
<keyword evidence="3" id="KW-0479">Metal-binding</keyword>
<dbReference type="FunFam" id="3.30.40.10:FF:000388">
    <property type="entry name" value="Putative RING zinc finger domain superfamily protein"/>
    <property type="match status" value="1"/>
</dbReference>
<dbReference type="AlphaFoldDB" id="A0A5J5AQC3"/>
<dbReference type="InterPro" id="IPR051653">
    <property type="entry name" value="E3_ligase_sorting_rcpt"/>
</dbReference>
<name>A0A5J5AQC3_9ASTE</name>
<dbReference type="SMART" id="SM00184">
    <property type="entry name" value="RING"/>
    <property type="match status" value="1"/>
</dbReference>
<dbReference type="Proteomes" id="UP000325577">
    <property type="component" value="Linkage Group LG2"/>
</dbReference>
<sequence length="190" mass="21527">MQNVVKGRLETDLTFDGKFEDFDYGNSEGIWMHAVFVSNVAGETLKKHAQAEEYECRIIPSLGETEWNVLILSVISLLVIVSVLAAFFFTRNRRRNQQGISHQLYSKVVEVLPCFTFSTARLSSYTGETCAICLEDYKDGESLRVLPCHHEFHASCVDSWLTKWGTFCPVCKHNMSTEASHSEDIIVHNA</sequence>
<dbReference type="SUPFAM" id="SSF57850">
    <property type="entry name" value="RING/U-box"/>
    <property type="match status" value="1"/>
</dbReference>
<dbReference type="PANTHER" id="PTHR47168:SF5">
    <property type="entry name" value="RING-TYPE DOMAIN-CONTAINING PROTEIN"/>
    <property type="match status" value="1"/>
</dbReference>
<gene>
    <name evidence="12" type="ORF">F0562_006872</name>
</gene>
<dbReference type="GO" id="GO:0016020">
    <property type="term" value="C:membrane"/>
    <property type="evidence" value="ECO:0007669"/>
    <property type="project" value="UniProtKB-SubCell"/>
</dbReference>